<dbReference type="RefSeq" id="WP_207335913.1">
    <property type="nucleotide sequence ID" value="NZ_JAFMYU010000009.1"/>
</dbReference>
<dbReference type="PROSITE" id="PS50042">
    <property type="entry name" value="CNMP_BINDING_3"/>
    <property type="match status" value="1"/>
</dbReference>
<name>A0A939K164_9BACT</name>
<organism evidence="2 3">
    <name type="scientific">Fibrella aquatilis</name>
    <dbReference type="NCBI Taxonomy" id="2817059"/>
    <lineage>
        <taxon>Bacteria</taxon>
        <taxon>Pseudomonadati</taxon>
        <taxon>Bacteroidota</taxon>
        <taxon>Cytophagia</taxon>
        <taxon>Cytophagales</taxon>
        <taxon>Spirosomataceae</taxon>
        <taxon>Fibrella</taxon>
    </lineage>
</organism>
<proteinExistence type="predicted"/>
<keyword evidence="3" id="KW-1185">Reference proteome</keyword>
<reference evidence="2 3" key="1">
    <citation type="submission" date="2021-03" db="EMBL/GenBank/DDBJ databases">
        <title>Fibrella sp. HMF5036 genome sequencing and assembly.</title>
        <authorList>
            <person name="Kang H."/>
            <person name="Kim H."/>
            <person name="Bae S."/>
            <person name="Joh K."/>
        </authorList>
    </citation>
    <scope>NUCLEOTIDE SEQUENCE [LARGE SCALE GENOMIC DNA]</scope>
    <source>
        <strain evidence="2 3">HMF5036</strain>
    </source>
</reference>
<dbReference type="AlphaFoldDB" id="A0A939K164"/>
<dbReference type="InterPro" id="IPR000595">
    <property type="entry name" value="cNMP-bd_dom"/>
</dbReference>
<dbReference type="InterPro" id="IPR014710">
    <property type="entry name" value="RmlC-like_jellyroll"/>
</dbReference>
<evidence type="ECO:0000313" key="3">
    <source>
        <dbReference type="Proteomes" id="UP000664795"/>
    </source>
</evidence>
<dbReference type="Gene3D" id="2.60.120.10">
    <property type="entry name" value="Jelly Rolls"/>
    <property type="match status" value="1"/>
</dbReference>
<dbReference type="EMBL" id="JAFMYU010000009">
    <property type="protein sequence ID" value="MBO0931945.1"/>
    <property type="molecule type" value="Genomic_DNA"/>
</dbReference>
<sequence length="197" mass="22860">MQSWQKFIERYASLTPTEWADVQARSHRREVARNELYLQPGQVNKEFVFIDQGGLRVFQITADGEEHTAWLAVEGQSFCDLSSFRQQIPTQLSVQALADTSLITLSYADMQHLYQTLPVWQEFGRKLWEEVSVNLIGMILSFQAESAGVRYERISQNYTLLQTAPLKFVAEFLGITPHTLSRLRRYASRRQSKRQKL</sequence>
<evidence type="ECO:0000313" key="2">
    <source>
        <dbReference type="EMBL" id="MBO0931945.1"/>
    </source>
</evidence>
<evidence type="ECO:0000259" key="1">
    <source>
        <dbReference type="PROSITE" id="PS50042"/>
    </source>
</evidence>
<dbReference type="SUPFAM" id="SSF51206">
    <property type="entry name" value="cAMP-binding domain-like"/>
    <property type="match status" value="1"/>
</dbReference>
<protein>
    <submittedName>
        <fullName evidence="2">Cyclic nucleotide-binding domain-containing protein</fullName>
    </submittedName>
</protein>
<comment type="caution">
    <text evidence="2">The sequence shown here is derived from an EMBL/GenBank/DDBJ whole genome shotgun (WGS) entry which is preliminary data.</text>
</comment>
<dbReference type="Pfam" id="PF00027">
    <property type="entry name" value="cNMP_binding"/>
    <property type="match status" value="1"/>
</dbReference>
<dbReference type="Proteomes" id="UP000664795">
    <property type="component" value="Unassembled WGS sequence"/>
</dbReference>
<gene>
    <name evidence="2" type="ORF">J2I48_13125</name>
</gene>
<dbReference type="InterPro" id="IPR018490">
    <property type="entry name" value="cNMP-bd_dom_sf"/>
</dbReference>
<feature type="domain" description="Cyclic nucleotide-binding" evidence="1">
    <location>
        <begin position="10"/>
        <end position="113"/>
    </location>
</feature>
<accession>A0A939K164</accession>